<dbReference type="InParanoid" id="A0A2P6NF05"/>
<keyword evidence="3" id="KW-0418">Kinase</keyword>
<sequence length="340" mass="39007">MSASFLKILKHKNIFVESFERTILFIPMTQLEAIIKEGWLKKPGSLNPSNWKKRYIVIRGNELGHFDSPPTFNSSNQCKEYYVVSRVLMREDRKIPHTFAVIDSKGKTHIYRATSAFEKDEWMLALVKSSTCGRSTIIPFLSTTEKSRARADTEHPLSKTMKEIPARPRAQTEWMYTTSPEVRAPNHHGANPDWATLRYRGTSERPRLPRPTEAPIQSETSVTSSELHIDRNHVHQGRPNVRSPPLPSPTLFPPKASTQYYPDLGLPSHPLHQEKQPLSMEKPPAYPELHHFLTLRNTNSTRSREAEEERLIQERMNAHATMRNGARYSSVHGIEPSFGR</sequence>
<evidence type="ECO:0000259" key="2">
    <source>
        <dbReference type="PROSITE" id="PS50003"/>
    </source>
</evidence>
<feature type="region of interest" description="Disordered" evidence="1">
    <location>
        <begin position="203"/>
        <end position="228"/>
    </location>
</feature>
<evidence type="ECO:0000313" key="4">
    <source>
        <dbReference type="Proteomes" id="UP000241769"/>
    </source>
</evidence>
<dbReference type="Proteomes" id="UP000241769">
    <property type="component" value="Unassembled WGS sequence"/>
</dbReference>
<protein>
    <submittedName>
        <fullName evidence="3">Serine/threonine protein kinase</fullName>
    </submittedName>
</protein>
<dbReference type="OrthoDB" id="6108017at2759"/>
<keyword evidence="3" id="KW-0808">Transferase</keyword>
<keyword evidence="4" id="KW-1185">Reference proteome</keyword>
<evidence type="ECO:0000256" key="1">
    <source>
        <dbReference type="SAM" id="MobiDB-lite"/>
    </source>
</evidence>
<feature type="compositionally biased region" description="Polar residues" evidence="1">
    <location>
        <begin position="215"/>
        <end position="226"/>
    </location>
</feature>
<keyword evidence="3" id="KW-0723">Serine/threonine-protein kinase</keyword>
<dbReference type="GO" id="GO:0004674">
    <property type="term" value="F:protein serine/threonine kinase activity"/>
    <property type="evidence" value="ECO:0007669"/>
    <property type="project" value="UniProtKB-KW"/>
</dbReference>
<feature type="domain" description="PH" evidence="2">
    <location>
        <begin position="33"/>
        <end position="131"/>
    </location>
</feature>
<comment type="caution">
    <text evidence="3">The sequence shown here is derived from an EMBL/GenBank/DDBJ whole genome shotgun (WGS) entry which is preliminary data.</text>
</comment>
<dbReference type="CDD" id="cd00821">
    <property type="entry name" value="PH"/>
    <property type="match status" value="1"/>
</dbReference>
<reference evidence="3 4" key="1">
    <citation type="journal article" date="2018" name="Genome Biol. Evol.">
        <title>Multiple Roots of Fruiting Body Formation in Amoebozoa.</title>
        <authorList>
            <person name="Hillmann F."/>
            <person name="Forbes G."/>
            <person name="Novohradska S."/>
            <person name="Ferling I."/>
            <person name="Riege K."/>
            <person name="Groth M."/>
            <person name="Westermann M."/>
            <person name="Marz M."/>
            <person name="Spaller T."/>
            <person name="Winckler T."/>
            <person name="Schaap P."/>
            <person name="Glockner G."/>
        </authorList>
    </citation>
    <scope>NUCLEOTIDE SEQUENCE [LARGE SCALE GENOMIC DNA]</scope>
    <source>
        <strain evidence="3 4">Jena</strain>
    </source>
</reference>
<dbReference type="Pfam" id="PF00169">
    <property type="entry name" value="PH"/>
    <property type="match status" value="1"/>
</dbReference>
<gene>
    <name evidence="3" type="ORF">PROFUN_10082</name>
</gene>
<dbReference type="InterPro" id="IPR001849">
    <property type="entry name" value="PH_domain"/>
</dbReference>
<dbReference type="InterPro" id="IPR011993">
    <property type="entry name" value="PH-like_dom_sf"/>
</dbReference>
<organism evidence="3 4">
    <name type="scientific">Planoprotostelium fungivorum</name>
    <dbReference type="NCBI Taxonomy" id="1890364"/>
    <lineage>
        <taxon>Eukaryota</taxon>
        <taxon>Amoebozoa</taxon>
        <taxon>Evosea</taxon>
        <taxon>Variosea</taxon>
        <taxon>Cavosteliida</taxon>
        <taxon>Cavosteliaceae</taxon>
        <taxon>Planoprotostelium</taxon>
    </lineage>
</organism>
<dbReference type="AlphaFoldDB" id="A0A2P6NF05"/>
<dbReference type="SUPFAM" id="SSF50729">
    <property type="entry name" value="PH domain-like"/>
    <property type="match status" value="1"/>
</dbReference>
<dbReference type="Gene3D" id="2.30.29.30">
    <property type="entry name" value="Pleckstrin-homology domain (PH domain)/Phosphotyrosine-binding domain (PTB)"/>
    <property type="match status" value="1"/>
</dbReference>
<dbReference type="SMART" id="SM00233">
    <property type="entry name" value="PH"/>
    <property type="match status" value="1"/>
</dbReference>
<accession>A0A2P6NF05</accession>
<name>A0A2P6NF05_9EUKA</name>
<evidence type="ECO:0000313" key="3">
    <source>
        <dbReference type="EMBL" id="PRP82512.1"/>
    </source>
</evidence>
<dbReference type="EMBL" id="MDYQ01000101">
    <property type="protein sequence ID" value="PRP82512.1"/>
    <property type="molecule type" value="Genomic_DNA"/>
</dbReference>
<proteinExistence type="predicted"/>
<dbReference type="PROSITE" id="PS50003">
    <property type="entry name" value="PH_DOMAIN"/>
    <property type="match status" value="1"/>
</dbReference>